<dbReference type="Proteomes" id="UP000186895">
    <property type="component" value="Unassembled WGS sequence"/>
</dbReference>
<name>A0A1N6RP83_9GAMM</name>
<dbReference type="AlphaFoldDB" id="A0A1N6RP83"/>
<dbReference type="RefSeq" id="WP_139327157.1">
    <property type="nucleotide sequence ID" value="NZ_FTMN01000003.1"/>
</dbReference>
<organism evidence="2 3">
    <name type="scientific">Marinobacterium stanieri</name>
    <dbReference type="NCBI Taxonomy" id="49186"/>
    <lineage>
        <taxon>Bacteria</taxon>
        <taxon>Pseudomonadati</taxon>
        <taxon>Pseudomonadota</taxon>
        <taxon>Gammaproteobacteria</taxon>
        <taxon>Oceanospirillales</taxon>
        <taxon>Oceanospirillaceae</taxon>
        <taxon>Marinobacterium</taxon>
    </lineage>
</organism>
<reference evidence="2 3" key="1">
    <citation type="submission" date="2017-01" db="EMBL/GenBank/DDBJ databases">
        <authorList>
            <person name="Mah S.A."/>
            <person name="Swanson W.J."/>
            <person name="Moy G.W."/>
            <person name="Vacquier V.D."/>
        </authorList>
    </citation>
    <scope>NUCLEOTIDE SEQUENCE [LARGE SCALE GENOMIC DNA]</scope>
    <source>
        <strain evidence="2 3">DSM 7027</strain>
    </source>
</reference>
<gene>
    <name evidence="2" type="ORF">SAMN05421647_103445</name>
</gene>
<sequence length="139" mass="14862">MLMPSATSISLALAALITGAAGGYWMGLDHGALQVRASTDSQSVAVLSELIESQKTLTDEANKASQQINTLVAERQRHDYSTTRTLKEVLNETAALRVDCRFDDRVMRELTEARNRAARAVTSGLDGALPDTGNAGGQQ</sequence>
<dbReference type="STRING" id="49186.SAMN05421647_103445"/>
<accession>A0A1N6RP83</accession>
<proteinExistence type="predicted"/>
<evidence type="ECO:0000313" key="2">
    <source>
        <dbReference type="EMBL" id="SIQ30605.1"/>
    </source>
</evidence>
<keyword evidence="3" id="KW-1185">Reference proteome</keyword>
<protein>
    <submittedName>
        <fullName evidence="2">Uncharacterized protein</fullName>
    </submittedName>
</protein>
<evidence type="ECO:0000313" key="3">
    <source>
        <dbReference type="Proteomes" id="UP000186895"/>
    </source>
</evidence>
<keyword evidence="1" id="KW-0175">Coiled coil</keyword>
<dbReference type="EMBL" id="FTMN01000003">
    <property type="protein sequence ID" value="SIQ30605.1"/>
    <property type="molecule type" value="Genomic_DNA"/>
</dbReference>
<evidence type="ECO:0000256" key="1">
    <source>
        <dbReference type="SAM" id="Coils"/>
    </source>
</evidence>
<feature type="coiled-coil region" evidence="1">
    <location>
        <begin position="47"/>
        <end position="74"/>
    </location>
</feature>